<dbReference type="Gene3D" id="3.30.450.20">
    <property type="entry name" value="PAS domain"/>
    <property type="match status" value="1"/>
</dbReference>
<feature type="compositionally biased region" description="Polar residues" evidence="1">
    <location>
        <begin position="93"/>
        <end position="111"/>
    </location>
</feature>
<dbReference type="EMBL" id="JFBM01000045">
    <property type="protein sequence ID" value="KFU76367.1"/>
    <property type="molecule type" value="Genomic_DNA"/>
</dbReference>
<evidence type="ECO:0008006" key="4">
    <source>
        <dbReference type="Google" id="ProtNLM"/>
    </source>
</evidence>
<sequence>MTDTAASDGNAPHSALNRIIAGHPRAIGSFRFHFADQSWEWSDDVARLHGYAPGTVKPTTELLLSHKHPEDRDTVAGTLAADPTRRPSSPSTGPVQTRGDSGRSQVSFIRR</sequence>
<dbReference type="RefSeq" id="WP_034321777.1">
    <property type="nucleotide sequence ID" value="NZ_JFBM01000045.1"/>
</dbReference>
<protein>
    <recommendedName>
        <fullName evidence="4">PAS domain-containing protein</fullName>
    </recommendedName>
</protein>
<organism evidence="2 3">
    <name type="scientific">Amycolatopsis lurida NRRL 2430</name>
    <dbReference type="NCBI Taxonomy" id="1460371"/>
    <lineage>
        <taxon>Bacteria</taxon>
        <taxon>Bacillati</taxon>
        <taxon>Actinomycetota</taxon>
        <taxon>Actinomycetes</taxon>
        <taxon>Pseudonocardiales</taxon>
        <taxon>Pseudonocardiaceae</taxon>
        <taxon>Amycolatopsis</taxon>
    </lineage>
</organism>
<evidence type="ECO:0000313" key="2">
    <source>
        <dbReference type="EMBL" id="KFU76367.1"/>
    </source>
</evidence>
<feature type="region of interest" description="Disordered" evidence="1">
    <location>
        <begin position="64"/>
        <end position="111"/>
    </location>
</feature>
<gene>
    <name evidence="2" type="ORF">BB31_36590</name>
</gene>
<comment type="caution">
    <text evidence="2">The sequence shown here is derived from an EMBL/GenBank/DDBJ whole genome shotgun (WGS) entry which is preliminary data.</text>
</comment>
<accession>A0A2P2FHZ7</accession>
<proteinExistence type="predicted"/>
<name>A0A2P2FHZ7_AMYLU</name>
<evidence type="ECO:0000313" key="3">
    <source>
        <dbReference type="Proteomes" id="UP000256220"/>
    </source>
</evidence>
<reference evidence="2 3" key="1">
    <citation type="journal article" date="2014" name="Genome Announc.">
        <title>Draft Genome Sequence of Amycolatopsis lurida NRRL 2430, Producer of the Glycopeptide Family Antibiotic Ristocetin.</title>
        <authorList>
            <person name="Kwun M.J."/>
            <person name="Hong H.J."/>
        </authorList>
    </citation>
    <scope>NUCLEOTIDE SEQUENCE [LARGE SCALE GENOMIC DNA]</scope>
    <source>
        <strain evidence="2 3">NRRL 2430</strain>
    </source>
</reference>
<evidence type="ECO:0000256" key="1">
    <source>
        <dbReference type="SAM" id="MobiDB-lite"/>
    </source>
</evidence>
<keyword evidence="3" id="KW-1185">Reference proteome</keyword>
<dbReference type="AlphaFoldDB" id="A0A2P2FHZ7"/>
<dbReference type="Proteomes" id="UP000256220">
    <property type="component" value="Unassembled WGS sequence"/>
</dbReference>